<dbReference type="Proteomes" id="UP001153678">
    <property type="component" value="Unassembled WGS sequence"/>
</dbReference>
<comment type="caution">
    <text evidence="1">The sequence shown here is derived from an EMBL/GenBank/DDBJ whole genome shotgun (WGS) entry which is preliminary data.</text>
</comment>
<gene>
    <name evidence="1" type="ORF">FWILDA_LOCUS10177</name>
</gene>
<sequence length="79" mass="8883">MSFQSPINNFVDKLDIIYEEVIYVEIQYPIGKSGGQNDMTCSYLSGSAVNKDDRTCQGIKICEFCKFKTLGNAAQISRF</sequence>
<organism evidence="1 2">
    <name type="scientific">Funneliformis geosporum</name>
    <dbReference type="NCBI Taxonomy" id="1117311"/>
    <lineage>
        <taxon>Eukaryota</taxon>
        <taxon>Fungi</taxon>
        <taxon>Fungi incertae sedis</taxon>
        <taxon>Mucoromycota</taxon>
        <taxon>Glomeromycotina</taxon>
        <taxon>Glomeromycetes</taxon>
        <taxon>Glomerales</taxon>
        <taxon>Glomeraceae</taxon>
        <taxon>Funneliformis</taxon>
    </lineage>
</organism>
<keyword evidence="2" id="KW-1185">Reference proteome</keyword>
<dbReference type="AlphaFoldDB" id="A0A9W4X2G7"/>
<name>A0A9W4X2G7_9GLOM</name>
<evidence type="ECO:0000313" key="1">
    <source>
        <dbReference type="EMBL" id="CAI2181621.1"/>
    </source>
</evidence>
<reference evidence="1" key="1">
    <citation type="submission" date="2022-08" db="EMBL/GenBank/DDBJ databases">
        <authorList>
            <person name="Kallberg Y."/>
            <person name="Tangrot J."/>
            <person name="Rosling A."/>
        </authorList>
    </citation>
    <scope>NUCLEOTIDE SEQUENCE</scope>
    <source>
        <strain evidence="1">Wild A</strain>
    </source>
</reference>
<protein>
    <submittedName>
        <fullName evidence="1">7973_t:CDS:1</fullName>
    </submittedName>
</protein>
<proteinExistence type="predicted"/>
<dbReference type="EMBL" id="CAMKVN010002561">
    <property type="protein sequence ID" value="CAI2181621.1"/>
    <property type="molecule type" value="Genomic_DNA"/>
</dbReference>
<accession>A0A9W4X2G7</accession>
<evidence type="ECO:0000313" key="2">
    <source>
        <dbReference type="Proteomes" id="UP001153678"/>
    </source>
</evidence>